<dbReference type="EMBL" id="QJKH01000003">
    <property type="protein sequence ID" value="PXX80452.1"/>
    <property type="molecule type" value="Genomic_DNA"/>
</dbReference>
<protein>
    <submittedName>
        <fullName evidence="2">Prepilin-type N-terminal cleavage/methylation domain-containing protein</fullName>
    </submittedName>
</protein>
<evidence type="ECO:0000313" key="3">
    <source>
        <dbReference type="Proteomes" id="UP000247612"/>
    </source>
</evidence>
<reference evidence="2 3" key="1">
    <citation type="submission" date="2018-05" db="EMBL/GenBank/DDBJ databases">
        <title>Genomic Encyclopedia of Type Strains, Phase IV (KMG-IV): sequencing the most valuable type-strain genomes for metagenomic binning, comparative biology and taxonomic classification.</title>
        <authorList>
            <person name="Goeker M."/>
        </authorList>
    </citation>
    <scope>NUCLEOTIDE SEQUENCE [LARGE SCALE GENOMIC DNA]</scope>
    <source>
        <strain evidence="2 3">JC118</strain>
    </source>
</reference>
<dbReference type="OrthoDB" id="11156at2"/>
<organism evidence="2 3">
    <name type="scientific">Dielma fastidiosa</name>
    <dbReference type="NCBI Taxonomy" id="1034346"/>
    <lineage>
        <taxon>Bacteria</taxon>
        <taxon>Bacillati</taxon>
        <taxon>Bacillota</taxon>
        <taxon>Erysipelotrichia</taxon>
        <taxon>Erysipelotrichales</taxon>
        <taxon>Erysipelotrichaceae</taxon>
        <taxon>Dielma</taxon>
    </lineage>
</organism>
<sequence>MKKGFTLVEILTAVALLVVIGLFMATGYLTMIRLNQQTIVERRNLHEASTIFAQKTLTSLKSYGDSMAITFKVKGKTVVKKVDGYVDEKTGLVYYEINEVRE</sequence>
<dbReference type="RefSeq" id="WP_022938436.1">
    <property type="nucleotide sequence ID" value="NZ_CABKRQ010000005.1"/>
</dbReference>
<dbReference type="STRING" id="1034346.GCA_000313565_02134"/>
<gene>
    <name evidence="2" type="ORF">DES51_10343</name>
</gene>
<feature type="transmembrane region" description="Helical" evidence="1">
    <location>
        <begin position="6"/>
        <end position="29"/>
    </location>
</feature>
<evidence type="ECO:0000256" key="1">
    <source>
        <dbReference type="SAM" id="Phobius"/>
    </source>
</evidence>
<keyword evidence="1" id="KW-1133">Transmembrane helix</keyword>
<keyword evidence="1" id="KW-0812">Transmembrane</keyword>
<accession>A0A318KV64</accession>
<dbReference type="Proteomes" id="UP000247612">
    <property type="component" value="Unassembled WGS sequence"/>
</dbReference>
<keyword evidence="1" id="KW-0472">Membrane</keyword>
<keyword evidence="3" id="KW-1185">Reference proteome</keyword>
<dbReference type="NCBIfam" id="TIGR02532">
    <property type="entry name" value="IV_pilin_GFxxxE"/>
    <property type="match status" value="1"/>
</dbReference>
<dbReference type="AlphaFoldDB" id="A0A318KV64"/>
<name>A0A318KV64_9FIRM</name>
<comment type="caution">
    <text evidence="2">The sequence shown here is derived from an EMBL/GenBank/DDBJ whole genome shotgun (WGS) entry which is preliminary data.</text>
</comment>
<proteinExistence type="predicted"/>
<dbReference type="InterPro" id="IPR012902">
    <property type="entry name" value="N_methyl_site"/>
</dbReference>
<evidence type="ECO:0000313" key="2">
    <source>
        <dbReference type="EMBL" id="PXX80452.1"/>
    </source>
</evidence>